<dbReference type="InterPro" id="IPR002686">
    <property type="entry name" value="Transposase_17"/>
</dbReference>
<dbReference type="EMBL" id="CP013015">
    <property type="protein sequence ID" value="AMM40881.1"/>
    <property type="molecule type" value="Genomic_DNA"/>
</dbReference>
<name>A0A7U4QK99_DESA2</name>
<dbReference type="Pfam" id="PF01797">
    <property type="entry name" value="Y1_Tnp"/>
    <property type="match status" value="1"/>
</dbReference>
<dbReference type="Gene3D" id="3.30.70.1290">
    <property type="entry name" value="Transposase IS200-like"/>
    <property type="match status" value="1"/>
</dbReference>
<proteinExistence type="predicted"/>
<evidence type="ECO:0000313" key="2">
    <source>
        <dbReference type="EMBL" id="AMM40881.1"/>
    </source>
</evidence>
<dbReference type="NCBIfam" id="NF033573">
    <property type="entry name" value="transpos_IS200"/>
    <property type="match status" value="1"/>
</dbReference>
<evidence type="ECO:0000313" key="3">
    <source>
        <dbReference type="Proteomes" id="UP000070560"/>
    </source>
</evidence>
<feature type="domain" description="Transposase IS200-like" evidence="1">
    <location>
        <begin position="12"/>
        <end position="128"/>
    </location>
</feature>
<dbReference type="KEGG" id="daw:HS1_001077"/>
<evidence type="ECO:0000259" key="1">
    <source>
        <dbReference type="SMART" id="SM01321"/>
    </source>
</evidence>
<keyword evidence="3" id="KW-1185">Reference proteome</keyword>
<reference evidence="2 3" key="1">
    <citation type="submission" date="2015-10" db="EMBL/GenBank/DDBJ databases">
        <title>Candidatus Desulfofervidus auxilii, a hydrogenotrophic sulfate-reducing bacterium involved in the thermophilic anaerobic oxidation of methane.</title>
        <authorList>
            <person name="Krukenberg V."/>
            <person name="Richter M."/>
            <person name="Wegener G."/>
        </authorList>
    </citation>
    <scope>NUCLEOTIDE SEQUENCE [LARGE SCALE GENOMIC DNA]</scope>
    <source>
        <strain evidence="2 3">HS1</strain>
    </source>
</reference>
<dbReference type="AlphaFoldDB" id="A0A7U4QK99"/>
<organism evidence="2 3">
    <name type="scientific">Desulfofervidus auxilii</name>
    <dbReference type="NCBI Taxonomy" id="1621989"/>
    <lineage>
        <taxon>Bacteria</taxon>
        <taxon>Pseudomonadati</taxon>
        <taxon>Thermodesulfobacteriota</taxon>
        <taxon>Candidatus Desulfofervidia</taxon>
        <taxon>Candidatus Desulfofervidales</taxon>
        <taxon>Candidatus Desulfofervidaceae</taxon>
        <taxon>Candidatus Desulfofervidus</taxon>
    </lineage>
</organism>
<sequence length="132" mass="15649">MSQGYKHKYTSVYLINYHFIWIPRRRRPVLKGAVKRRLRELIEVEARKLGLEILALEIQPDHVHLFVNSPPDMAPNQIMFRIKGYTARVLREEFPWLKRLPSMWTRSYFVSTAGSVSSDTIRKYIERQSTTA</sequence>
<accession>A0A7U4QK99</accession>
<dbReference type="GO" id="GO:0006313">
    <property type="term" value="P:DNA transposition"/>
    <property type="evidence" value="ECO:0007669"/>
    <property type="project" value="InterPro"/>
</dbReference>
<protein>
    <submittedName>
        <fullName evidence="2">Transposase IS200-family protein</fullName>
    </submittedName>
</protein>
<dbReference type="RefSeq" id="WP_066062030.1">
    <property type="nucleotide sequence ID" value="NZ_CP013015.1"/>
</dbReference>
<dbReference type="PANTHER" id="PTHR33360:SF2">
    <property type="entry name" value="TRANSPOSASE FOR INSERTION SEQUENCE ELEMENT IS200"/>
    <property type="match status" value="1"/>
</dbReference>
<dbReference type="InterPro" id="IPR036515">
    <property type="entry name" value="Transposase_17_sf"/>
</dbReference>
<dbReference type="GO" id="GO:0003677">
    <property type="term" value="F:DNA binding"/>
    <property type="evidence" value="ECO:0007669"/>
    <property type="project" value="InterPro"/>
</dbReference>
<dbReference type="OrthoDB" id="9798161at2"/>
<dbReference type="SMART" id="SM01321">
    <property type="entry name" value="Y1_Tnp"/>
    <property type="match status" value="1"/>
</dbReference>
<dbReference type="Proteomes" id="UP000070560">
    <property type="component" value="Chromosome"/>
</dbReference>
<dbReference type="SUPFAM" id="SSF143422">
    <property type="entry name" value="Transposase IS200-like"/>
    <property type="match status" value="1"/>
</dbReference>
<dbReference type="PANTHER" id="PTHR33360">
    <property type="entry name" value="TRANSPOSASE FOR INSERTION SEQUENCE ELEMENT IS200"/>
    <property type="match status" value="1"/>
</dbReference>
<dbReference type="GO" id="GO:0004803">
    <property type="term" value="F:transposase activity"/>
    <property type="evidence" value="ECO:0007669"/>
    <property type="project" value="InterPro"/>
</dbReference>
<gene>
    <name evidence="2" type="ORF">HS1_001077</name>
</gene>